<feature type="non-terminal residue" evidence="8">
    <location>
        <position position="700"/>
    </location>
</feature>
<dbReference type="GO" id="GO:0022857">
    <property type="term" value="F:transmembrane transporter activity"/>
    <property type="evidence" value="ECO:0007669"/>
    <property type="project" value="InterPro"/>
</dbReference>
<dbReference type="Pfam" id="PF07690">
    <property type="entry name" value="MFS_1"/>
    <property type="match status" value="1"/>
</dbReference>
<evidence type="ECO:0000313" key="8">
    <source>
        <dbReference type="EMBL" id="KDN50797.1"/>
    </source>
</evidence>
<dbReference type="GO" id="GO:0016020">
    <property type="term" value="C:membrane"/>
    <property type="evidence" value="ECO:0007669"/>
    <property type="project" value="UniProtKB-SubCell"/>
</dbReference>
<evidence type="ECO:0000256" key="2">
    <source>
        <dbReference type="ARBA" id="ARBA00022448"/>
    </source>
</evidence>
<feature type="transmembrane region" description="Helical" evidence="7">
    <location>
        <begin position="210"/>
        <end position="232"/>
    </location>
</feature>
<organism evidence="8 9">
    <name type="scientific">Tilletiaria anomala (strain ATCC 24038 / CBS 436.72 / UBC 951)</name>
    <dbReference type="NCBI Taxonomy" id="1037660"/>
    <lineage>
        <taxon>Eukaryota</taxon>
        <taxon>Fungi</taxon>
        <taxon>Dikarya</taxon>
        <taxon>Basidiomycota</taxon>
        <taxon>Ustilaginomycotina</taxon>
        <taxon>Exobasidiomycetes</taxon>
        <taxon>Georgefischeriales</taxon>
        <taxon>Tilletiariaceae</taxon>
        <taxon>Tilletiaria</taxon>
    </lineage>
</organism>
<gene>
    <name evidence="8" type="ORF">K437DRAFT_293511</name>
</gene>
<dbReference type="PANTHER" id="PTHR23504">
    <property type="entry name" value="MAJOR FACILITATOR SUPERFAMILY DOMAIN-CONTAINING PROTEIN 10"/>
    <property type="match status" value="1"/>
</dbReference>
<comment type="caution">
    <text evidence="8">The sequence shown here is derived from an EMBL/GenBank/DDBJ whole genome shotgun (WGS) entry which is preliminary data.</text>
</comment>
<dbReference type="HOGENOM" id="CLU_394126_0_0_1"/>
<dbReference type="InterPro" id="IPR036259">
    <property type="entry name" value="MFS_trans_sf"/>
</dbReference>
<keyword evidence="3 7" id="KW-0812">Transmembrane</keyword>
<evidence type="ECO:0000256" key="6">
    <source>
        <dbReference type="SAM" id="MobiDB-lite"/>
    </source>
</evidence>
<dbReference type="RefSeq" id="XP_013244549.1">
    <property type="nucleotide sequence ID" value="XM_013389095.1"/>
</dbReference>
<feature type="transmembrane region" description="Helical" evidence="7">
    <location>
        <begin position="260"/>
        <end position="282"/>
    </location>
</feature>
<dbReference type="CDD" id="cd17330">
    <property type="entry name" value="MFS_SLC46_TetA_like"/>
    <property type="match status" value="1"/>
</dbReference>
<dbReference type="PANTHER" id="PTHR23504:SF15">
    <property type="entry name" value="MAJOR FACILITATOR SUPERFAMILY (MFS) PROFILE DOMAIN-CONTAINING PROTEIN"/>
    <property type="match status" value="1"/>
</dbReference>
<evidence type="ECO:0000256" key="5">
    <source>
        <dbReference type="ARBA" id="ARBA00023136"/>
    </source>
</evidence>
<dbReference type="InterPro" id="IPR001958">
    <property type="entry name" value="Tet-R_TetA/multi-R_MdtG-like"/>
</dbReference>
<feature type="transmembrane region" description="Helical" evidence="7">
    <location>
        <begin position="537"/>
        <end position="557"/>
    </location>
</feature>
<feature type="compositionally biased region" description="Low complexity" evidence="6">
    <location>
        <begin position="470"/>
        <end position="497"/>
    </location>
</feature>
<evidence type="ECO:0000256" key="1">
    <source>
        <dbReference type="ARBA" id="ARBA00004141"/>
    </source>
</evidence>
<dbReference type="OrthoDB" id="419616at2759"/>
<feature type="transmembrane region" description="Helical" evidence="7">
    <location>
        <begin position="119"/>
        <end position="141"/>
    </location>
</feature>
<evidence type="ECO:0000256" key="4">
    <source>
        <dbReference type="ARBA" id="ARBA00022989"/>
    </source>
</evidence>
<feature type="region of interest" description="Disordered" evidence="6">
    <location>
        <begin position="470"/>
        <end position="502"/>
    </location>
</feature>
<feature type="region of interest" description="Disordered" evidence="6">
    <location>
        <begin position="1"/>
        <end position="59"/>
    </location>
</feature>
<feature type="compositionally biased region" description="Basic and acidic residues" evidence="6">
    <location>
        <begin position="32"/>
        <end position="54"/>
    </location>
</feature>
<dbReference type="InterPro" id="IPR011701">
    <property type="entry name" value="MFS"/>
</dbReference>
<feature type="transmembrane region" description="Helical" evidence="7">
    <location>
        <begin position="577"/>
        <end position="596"/>
    </location>
</feature>
<protein>
    <submittedName>
        <fullName evidence="8">MFS general substrate transporter</fullName>
    </submittedName>
</protein>
<keyword evidence="5 7" id="KW-0472">Membrane</keyword>
<sequence length="700" mass="73579">MPGSPRRRGSQDGEDTPLLASTSVEADVDAQVDSHDGRSSSSQDHQHAASEESQHRRRETPLPWRQLGILILMRFAEPICFTQICGPCRGDMTQCQGGDVPYVNRMMLDIGAAPTPAEVGFYGGLIESLFALTQLFTVLGWGALSDRIGRKPVMLMGLIGTTISQLAFGFSRSFAWATVARCFAGMTNGNVAIIKSIVGEITDSTNQARAFSLLPLCWALGCTIGPLIGGYLSHPEEQYPGLFDRGGALFVNGLWIEYPYLLPCLVSASTTTLSIILGTFFLEETLPSKVEERKQRGAAKDAAAAAFVAVSAEEGEAMRTPSNAADEDLSKRPLLGSPAISYGATSGKSLYTASAKSAFATPAAAAAAAAAVAVAEEHPTDSPTTDSSTVIIPDHDAAAGQAYDAAANGLLKQSLRRSLSSATGAALAAGAGDASASISNQVPPGCFAHERRIRSRVRVGQVQCWVSGFTPSSSRGASRASSPGPRRGSSTRAGSGPVSAGAGNSDSIALADDENTTGKQGSGVFFILSFRHIQNVLLSYAFLALCSVSIDAVLVLFLYEPISLGGLSFSSQQTGTLLSVSGFGSVFVQLLLFPWLQKRTGTLRLYRWSLASFPLIALILPLANLVAQAARPPPKGGADHHDDDGRKNMAELLPAAAQACIWLLILLATVLRMLSSMSFSCNMLLVNQSATLLRAGGAKL</sequence>
<name>A0A066WA11_TILAU</name>
<comment type="subcellular location">
    <subcellularLocation>
        <location evidence="1">Membrane</location>
        <topology evidence="1">Multi-pass membrane protein</topology>
    </subcellularLocation>
</comment>
<dbReference type="InParanoid" id="A0A066WA11"/>
<keyword evidence="2" id="KW-0813">Transport</keyword>
<evidence type="ECO:0000256" key="7">
    <source>
        <dbReference type="SAM" id="Phobius"/>
    </source>
</evidence>
<reference evidence="8 9" key="1">
    <citation type="submission" date="2014-05" db="EMBL/GenBank/DDBJ databases">
        <title>Draft genome sequence of a rare smut relative, Tilletiaria anomala UBC 951.</title>
        <authorList>
            <consortium name="DOE Joint Genome Institute"/>
            <person name="Toome M."/>
            <person name="Kuo A."/>
            <person name="Henrissat B."/>
            <person name="Lipzen A."/>
            <person name="Tritt A."/>
            <person name="Yoshinaga Y."/>
            <person name="Zane M."/>
            <person name="Barry K."/>
            <person name="Grigoriev I.V."/>
            <person name="Spatafora J.W."/>
            <person name="Aimea M.C."/>
        </authorList>
    </citation>
    <scope>NUCLEOTIDE SEQUENCE [LARGE SCALE GENOMIC DNA]</scope>
    <source>
        <strain evidence="8 9">UBC 951</strain>
    </source>
</reference>
<dbReference type="PRINTS" id="PR01035">
    <property type="entry name" value="TCRTETA"/>
</dbReference>
<feature type="transmembrane region" description="Helical" evidence="7">
    <location>
        <begin position="153"/>
        <end position="170"/>
    </location>
</feature>
<dbReference type="Proteomes" id="UP000027361">
    <property type="component" value="Unassembled WGS sequence"/>
</dbReference>
<dbReference type="GeneID" id="25267157"/>
<dbReference type="AlphaFoldDB" id="A0A066WA11"/>
<keyword evidence="4 7" id="KW-1133">Transmembrane helix</keyword>
<feature type="transmembrane region" description="Helical" evidence="7">
    <location>
        <begin position="608"/>
        <end position="627"/>
    </location>
</feature>
<accession>A0A066WA11</accession>
<dbReference type="SUPFAM" id="SSF103473">
    <property type="entry name" value="MFS general substrate transporter"/>
    <property type="match status" value="1"/>
</dbReference>
<proteinExistence type="predicted"/>
<evidence type="ECO:0000313" key="9">
    <source>
        <dbReference type="Proteomes" id="UP000027361"/>
    </source>
</evidence>
<dbReference type="EMBL" id="JMSN01000018">
    <property type="protein sequence ID" value="KDN50797.1"/>
    <property type="molecule type" value="Genomic_DNA"/>
</dbReference>
<evidence type="ECO:0000256" key="3">
    <source>
        <dbReference type="ARBA" id="ARBA00022692"/>
    </source>
</evidence>
<keyword evidence="9" id="KW-1185">Reference proteome</keyword>
<feature type="transmembrane region" description="Helical" evidence="7">
    <location>
        <begin position="655"/>
        <end position="674"/>
    </location>
</feature>
<dbReference type="Gene3D" id="1.20.1250.20">
    <property type="entry name" value="MFS general substrate transporter like domains"/>
    <property type="match status" value="1"/>
</dbReference>